<comment type="subcellular location">
    <subcellularLocation>
        <location evidence="1">Cell membrane</location>
        <topology evidence="1">Multi-pass membrane protein</topology>
    </subcellularLocation>
</comment>
<keyword evidence="5 8" id="KW-0812">Transmembrane</keyword>
<feature type="transmembrane region" description="Helical" evidence="8">
    <location>
        <begin position="210"/>
        <end position="230"/>
    </location>
</feature>
<accession>A0A1I1GDW1</accession>
<feature type="transmembrane region" description="Helical" evidence="8">
    <location>
        <begin position="266"/>
        <end position="291"/>
    </location>
</feature>
<reference evidence="10 11" key="1">
    <citation type="submission" date="2016-10" db="EMBL/GenBank/DDBJ databases">
        <authorList>
            <person name="de Groot N.N."/>
        </authorList>
    </citation>
    <scope>NUCLEOTIDE SEQUENCE [LARGE SCALE GENOMIC DNA]</scope>
    <source>
        <strain evidence="10 11">DSM 19113</strain>
    </source>
</reference>
<dbReference type="PANTHER" id="PTHR33989">
    <property type="match status" value="1"/>
</dbReference>
<evidence type="ECO:0000256" key="7">
    <source>
        <dbReference type="ARBA" id="ARBA00023136"/>
    </source>
</evidence>
<name>A0A1I1GDW1_9LACO</name>
<keyword evidence="3" id="KW-1003">Cell membrane</keyword>
<dbReference type="GO" id="GO:0009401">
    <property type="term" value="P:phosphoenolpyruvate-dependent sugar phosphotransferase system"/>
    <property type="evidence" value="ECO:0007669"/>
    <property type="project" value="InterPro"/>
</dbReference>
<dbReference type="InterPro" id="IPR004501">
    <property type="entry name" value="PTS_EIIC_3"/>
</dbReference>
<dbReference type="GO" id="GO:1902815">
    <property type="term" value="P:N,N'-diacetylchitobiose import"/>
    <property type="evidence" value="ECO:0007669"/>
    <property type="project" value="TreeGrafter"/>
</dbReference>
<dbReference type="InterPro" id="IPR003352">
    <property type="entry name" value="PTS_EIIC"/>
</dbReference>
<evidence type="ECO:0000313" key="11">
    <source>
        <dbReference type="Proteomes" id="UP000199376"/>
    </source>
</evidence>
<feature type="transmembrane region" description="Helical" evidence="8">
    <location>
        <begin position="68"/>
        <end position="91"/>
    </location>
</feature>
<dbReference type="OrthoDB" id="2151409at2"/>
<sequence length="407" mass="45776">MFSKCLTNIARFDKRFTENLLIRTLFDAFKKVVPLVIINVYLRLAVKLIFDPSAIVPAIFRIHFRMPVFFQSILALISAFDYLILALVAALWTKSYLEAKLDDLGFAKDELLPVLVNFALALFYGFSTYSNNSQGAMYLIFVLLLTYLSNLTYVFLTKWTRGKLDDFGFAYLFWGAAIMAIVSWIYSSIPSQVSQGSYNGFFSMGFFSHWFGLAITAFLTPVVFVLGFAIPTDLTTTATDLTQVNANLNEVYQSVMATLPYPQNPYSVLTTSAMIGGAGSTLALAICLLFLKRRRLRRLGLWSLVPGVFDSNRILAYGLPLFFRPLMLVPMMLASTYGALMTSFFIKLHVLRPTVFTVPNGTPRLLLSFLASQTPYDALLITFLIMVGSILIFWPFVKALEKEEAHV</sequence>
<dbReference type="EMBL" id="FOLI01000005">
    <property type="protein sequence ID" value="SFC09977.1"/>
    <property type="molecule type" value="Genomic_DNA"/>
</dbReference>
<evidence type="ECO:0000256" key="3">
    <source>
        <dbReference type="ARBA" id="ARBA00022475"/>
    </source>
</evidence>
<keyword evidence="2" id="KW-0813">Transport</keyword>
<dbReference type="RefSeq" id="WP_091502702.1">
    <property type="nucleotide sequence ID" value="NZ_FOLI01000005.1"/>
</dbReference>
<dbReference type="PANTHER" id="PTHR33989:SF4">
    <property type="entry name" value="PTS SYSTEM N,N'-DIACETYLCHITOBIOSE-SPECIFIC EIIC COMPONENT"/>
    <property type="match status" value="1"/>
</dbReference>
<keyword evidence="7 8" id="KW-0472">Membrane</keyword>
<evidence type="ECO:0000256" key="1">
    <source>
        <dbReference type="ARBA" id="ARBA00004651"/>
    </source>
</evidence>
<evidence type="ECO:0000313" key="10">
    <source>
        <dbReference type="EMBL" id="SFC09977.1"/>
    </source>
</evidence>
<feature type="domain" description="PTS EIIC type-3" evidence="9">
    <location>
        <begin position="2"/>
        <end position="396"/>
    </location>
</feature>
<dbReference type="GO" id="GO:0008982">
    <property type="term" value="F:protein-N(PI)-phosphohistidine-sugar phosphotransferase activity"/>
    <property type="evidence" value="ECO:0007669"/>
    <property type="project" value="InterPro"/>
</dbReference>
<feature type="transmembrane region" description="Helical" evidence="8">
    <location>
        <begin position="378"/>
        <end position="397"/>
    </location>
</feature>
<dbReference type="InterPro" id="IPR051088">
    <property type="entry name" value="PTS_Sugar-EIIC/EIIB"/>
</dbReference>
<organism evidence="10 11">
    <name type="scientific">Fructobacillus durionis</name>
    <dbReference type="NCBI Taxonomy" id="283737"/>
    <lineage>
        <taxon>Bacteria</taxon>
        <taxon>Bacillati</taxon>
        <taxon>Bacillota</taxon>
        <taxon>Bacilli</taxon>
        <taxon>Lactobacillales</taxon>
        <taxon>Lactobacillaceae</taxon>
        <taxon>Fructobacillus</taxon>
    </lineage>
</organism>
<protein>
    <submittedName>
        <fullName evidence="10">PTS system, cellobiose-specific IIC component</fullName>
    </submittedName>
</protein>
<evidence type="ECO:0000256" key="5">
    <source>
        <dbReference type="ARBA" id="ARBA00022692"/>
    </source>
</evidence>
<gene>
    <name evidence="10" type="ORF">SAMN05660453_1051</name>
</gene>
<dbReference type="GO" id="GO:0005886">
    <property type="term" value="C:plasma membrane"/>
    <property type="evidence" value="ECO:0007669"/>
    <property type="project" value="UniProtKB-SubCell"/>
</dbReference>
<evidence type="ECO:0000256" key="2">
    <source>
        <dbReference type="ARBA" id="ARBA00022448"/>
    </source>
</evidence>
<evidence type="ECO:0000256" key="4">
    <source>
        <dbReference type="ARBA" id="ARBA00022597"/>
    </source>
</evidence>
<feature type="transmembrane region" description="Helical" evidence="8">
    <location>
        <begin position="136"/>
        <end position="156"/>
    </location>
</feature>
<feature type="transmembrane region" description="Helical" evidence="8">
    <location>
        <begin position="321"/>
        <end position="346"/>
    </location>
</feature>
<dbReference type="PROSITE" id="PS51105">
    <property type="entry name" value="PTS_EIIC_TYPE_3"/>
    <property type="match status" value="1"/>
</dbReference>
<proteinExistence type="predicted"/>
<evidence type="ECO:0000256" key="8">
    <source>
        <dbReference type="SAM" id="Phobius"/>
    </source>
</evidence>
<feature type="transmembrane region" description="Helical" evidence="8">
    <location>
        <begin position="111"/>
        <end position="129"/>
    </location>
</feature>
<keyword evidence="4" id="KW-0762">Sugar transport</keyword>
<dbReference type="STRING" id="283737.SAMN05660453_1051"/>
<evidence type="ECO:0000259" key="9">
    <source>
        <dbReference type="PROSITE" id="PS51105"/>
    </source>
</evidence>
<dbReference type="Proteomes" id="UP000199376">
    <property type="component" value="Unassembled WGS sequence"/>
</dbReference>
<dbReference type="AlphaFoldDB" id="A0A1I1GDW1"/>
<feature type="transmembrane region" description="Helical" evidence="8">
    <location>
        <begin position="168"/>
        <end position="189"/>
    </location>
</feature>
<keyword evidence="6 8" id="KW-1133">Transmembrane helix</keyword>
<keyword evidence="11" id="KW-1185">Reference proteome</keyword>
<evidence type="ECO:0000256" key="6">
    <source>
        <dbReference type="ARBA" id="ARBA00022989"/>
    </source>
</evidence>
<dbReference type="Pfam" id="PF02378">
    <property type="entry name" value="PTS_EIIC"/>
    <property type="match status" value="1"/>
</dbReference>